<evidence type="ECO:0000259" key="5">
    <source>
        <dbReference type="PROSITE" id="PS50835"/>
    </source>
</evidence>
<reference evidence="6 7" key="1">
    <citation type="submission" date="2019-09" db="EMBL/GenBank/DDBJ databases">
        <title>Bird 10,000 Genomes (B10K) Project - Family phase.</title>
        <authorList>
            <person name="Zhang G."/>
        </authorList>
    </citation>
    <scope>NUCLEOTIDE SEQUENCE [LARGE SCALE GENOMIC DNA]</scope>
    <source>
        <strain evidence="6">B10K-DU-017-47</strain>
    </source>
</reference>
<dbReference type="EMBL" id="VYZH01000941">
    <property type="protein sequence ID" value="NWS41599.1"/>
    <property type="molecule type" value="Genomic_DNA"/>
</dbReference>
<dbReference type="SUPFAM" id="SSF48726">
    <property type="entry name" value="Immunoglobulin"/>
    <property type="match status" value="2"/>
</dbReference>
<dbReference type="InterPro" id="IPR036179">
    <property type="entry name" value="Ig-like_dom_sf"/>
</dbReference>
<dbReference type="AlphaFoldDB" id="A0A7K5FAG9"/>
<feature type="compositionally biased region" description="Basic and acidic residues" evidence="4">
    <location>
        <begin position="273"/>
        <end position="284"/>
    </location>
</feature>
<name>A0A7K5FAG9_PROAR</name>
<comment type="caution">
    <text evidence="6">The sequence shown here is derived from an EMBL/GenBank/DDBJ whole genome shotgun (WGS) entry which is preliminary data.</text>
</comment>
<evidence type="ECO:0000256" key="1">
    <source>
        <dbReference type="ARBA" id="ARBA00022729"/>
    </source>
</evidence>
<dbReference type="InterPro" id="IPR052314">
    <property type="entry name" value="Immune_rcpt_domain"/>
</dbReference>
<feature type="domain" description="Ig-like" evidence="5">
    <location>
        <begin position="124"/>
        <end position="220"/>
    </location>
</feature>
<dbReference type="PANTHER" id="PTHR16423:SF6">
    <property type="entry name" value="TRIGGERING RECEPTOR EXPRESSED ON MYELOID CELLS 2-RELATED"/>
    <property type="match status" value="1"/>
</dbReference>
<evidence type="ECO:0000256" key="2">
    <source>
        <dbReference type="ARBA" id="ARBA00023157"/>
    </source>
</evidence>
<feature type="domain" description="Ig-like" evidence="5">
    <location>
        <begin position="1"/>
        <end position="97"/>
    </location>
</feature>
<keyword evidence="1" id="KW-0732">Signal</keyword>
<dbReference type="InterPro" id="IPR003599">
    <property type="entry name" value="Ig_sub"/>
</dbReference>
<sequence length="348" mass="40077">LIFTGFQAQIHSTEETRSEGSSLYIRCPYTAQTTQQQQKVWCRLRNRQCEPLVETKEYSHTNWATKGRVALRDDPRERTVFVTMTELQAEDSGMYSCAYYYYGYHLLRTISLIVFKELLKWELDSVSVQCLPSTLSYSTGTKVWCRREDETLCSFIARTDYPSTQLNSKALEDRTLIQDDTQKRTVTITTQKLQAEDSGMYWCALYRRSQLTWLMEVRLSVSKSEYLLAARCGCLQISAPVPLFVLPPILQCPGISLTSLLLKSLILAHSKGNREEEGTYEKPGDTAQPDSYERLQSPRDNSKDLKYVTLNFKPQLSPEDPLYCNVELSEAHRKPKDENVEYAIIAFK</sequence>
<dbReference type="InterPro" id="IPR007110">
    <property type="entry name" value="Ig-like_dom"/>
</dbReference>
<evidence type="ECO:0000256" key="4">
    <source>
        <dbReference type="SAM" id="MobiDB-lite"/>
    </source>
</evidence>
<dbReference type="GO" id="GO:0038023">
    <property type="term" value="F:signaling receptor activity"/>
    <property type="evidence" value="ECO:0007669"/>
    <property type="project" value="TreeGrafter"/>
</dbReference>
<protein>
    <submittedName>
        <fullName evidence="6">TREM1 protein</fullName>
    </submittedName>
</protein>
<dbReference type="OrthoDB" id="8959642at2759"/>
<feature type="compositionally biased region" description="Basic and acidic residues" evidence="4">
    <location>
        <begin position="291"/>
        <end position="302"/>
    </location>
</feature>
<dbReference type="SMART" id="SM00409">
    <property type="entry name" value="IG"/>
    <property type="match status" value="2"/>
</dbReference>
<organism evidence="6 7">
    <name type="scientific">Probosciger aterrimus</name>
    <name type="common">Palm cockatoo</name>
    <dbReference type="NCBI Taxonomy" id="141839"/>
    <lineage>
        <taxon>Eukaryota</taxon>
        <taxon>Metazoa</taxon>
        <taxon>Chordata</taxon>
        <taxon>Craniata</taxon>
        <taxon>Vertebrata</taxon>
        <taxon>Euteleostomi</taxon>
        <taxon>Archelosauria</taxon>
        <taxon>Archosauria</taxon>
        <taxon>Dinosauria</taxon>
        <taxon>Saurischia</taxon>
        <taxon>Theropoda</taxon>
        <taxon>Coelurosauria</taxon>
        <taxon>Aves</taxon>
        <taxon>Neognathae</taxon>
        <taxon>Neoaves</taxon>
        <taxon>Telluraves</taxon>
        <taxon>Australaves</taxon>
        <taxon>Psittaciformes</taxon>
        <taxon>Cacatuidae</taxon>
        <taxon>Probosciger</taxon>
    </lineage>
</organism>
<keyword evidence="2" id="KW-1015">Disulfide bond</keyword>
<dbReference type="InterPro" id="IPR013106">
    <property type="entry name" value="Ig_V-set"/>
</dbReference>
<dbReference type="Proteomes" id="UP000562415">
    <property type="component" value="Unassembled WGS sequence"/>
</dbReference>
<dbReference type="Gene3D" id="2.60.40.10">
    <property type="entry name" value="Immunoglobulins"/>
    <property type="match status" value="2"/>
</dbReference>
<dbReference type="InterPro" id="IPR013783">
    <property type="entry name" value="Ig-like_fold"/>
</dbReference>
<proteinExistence type="predicted"/>
<evidence type="ECO:0000313" key="7">
    <source>
        <dbReference type="Proteomes" id="UP000562415"/>
    </source>
</evidence>
<gene>
    <name evidence="6" type="primary">Trem1</name>
    <name evidence="6" type="ORF">PROATE_R15645</name>
</gene>
<feature type="region of interest" description="Disordered" evidence="4">
    <location>
        <begin position="273"/>
        <end position="302"/>
    </location>
</feature>
<evidence type="ECO:0000313" key="6">
    <source>
        <dbReference type="EMBL" id="NWS41599.1"/>
    </source>
</evidence>
<accession>A0A7K5FAG9</accession>
<keyword evidence="7" id="KW-1185">Reference proteome</keyword>
<evidence type="ECO:0000256" key="3">
    <source>
        <dbReference type="ARBA" id="ARBA00023319"/>
    </source>
</evidence>
<dbReference type="PROSITE" id="PS50835">
    <property type="entry name" value="IG_LIKE"/>
    <property type="match status" value="2"/>
</dbReference>
<dbReference type="PANTHER" id="PTHR16423">
    <property type="entry name" value="TREM-LIKE TRANSCRIPT PROTEIN"/>
    <property type="match status" value="1"/>
</dbReference>
<feature type="non-terminal residue" evidence="6">
    <location>
        <position position="1"/>
    </location>
</feature>
<dbReference type="SMART" id="SM00406">
    <property type="entry name" value="IGv"/>
    <property type="match status" value="2"/>
</dbReference>
<dbReference type="Pfam" id="PF07686">
    <property type="entry name" value="V-set"/>
    <property type="match status" value="2"/>
</dbReference>
<dbReference type="GO" id="GO:0009986">
    <property type="term" value="C:cell surface"/>
    <property type="evidence" value="ECO:0007669"/>
    <property type="project" value="TreeGrafter"/>
</dbReference>
<feature type="non-terminal residue" evidence="6">
    <location>
        <position position="348"/>
    </location>
</feature>
<keyword evidence="3" id="KW-0393">Immunoglobulin domain</keyword>